<evidence type="ECO:0000256" key="2">
    <source>
        <dbReference type="ARBA" id="ARBA00022900"/>
    </source>
</evidence>
<dbReference type="OMA" id="VENPHSQ"/>
<dbReference type="CDD" id="cd00104">
    <property type="entry name" value="KAZAL_FS"/>
    <property type="match status" value="1"/>
</dbReference>
<accession>A0A833W1F7</accession>
<organism evidence="6 8">
    <name type="scientific">Phytophthora infestans</name>
    <name type="common">Potato late blight agent</name>
    <name type="synonym">Botrytis infestans</name>
    <dbReference type="NCBI Taxonomy" id="4787"/>
    <lineage>
        <taxon>Eukaryota</taxon>
        <taxon>Sar</taxon>
        <taxon>Stramenopiles</taxon>
        <taxon>Oomycota</taxon>
        <taxon>Peronosporomycetes</taxon>
        <taxon>Peronosporales</taxon>
        <taxon>Peronosporaceae</taxon>
        <taxon>Phytophthora</taxon>
    </lineage>
</organism>
<dbReference type="SUPFAM" id="SSF100895">
    <property type="entry name" value="Kazal-type serine protease inhibitors"/>
    <property type="match status" value="1"/>
</dbReference>
<dbReference type="EMBL" id="WSZM01000199">
    <property type="protein sequence ID" value="KAF4038359.1"/>
    <property type="molecule type" value="Genomic_DNA"/>
</dbReference>
<feature type="domain" description="Kazal-like" evidence="5">
    <location>
        <begin position="89"/>
        <end position="140"/>
    </location>
</feature>
<comment type="caution">
    <text evidence="6">The sequence shown here is derived from an EMBL/GenBank/DDBJ whole genome shotgun (WGS) entry which is preliminary data.</text>
</comment>
<dbReference type="PANTHER" id="PTHR10913">
    <property type="entry name" value="FOLLISTATIN-RELATED"/>
    <property type="match status" value="1"/>
</dbReference>
<name>A0A833W1F7_PHYIN</name>
<feature type="signal peptide" evidence="4">
    <location>
        <begin position="1"/>
        <end position="19"/>
    </location>
</feature>
<evidence type="ECO:0000256" key="1">
    <source>
        <dbReference type="ARBA" id="ARBA00022690"/>
    </source>
</evidence>
<evidence type="ECO:0000256" key="3">
    <source>
        <dbReference type="ARBA" id="ARBA00023157"/>
    </source>
</evidence>
<evidence type="ECO:0000256" key="4">
    <source>
        <dbReference type="SAM" id="SignalP"/>
    </source>
</evidence>
<keyword evidence="1" id="KW-0646">Protease inhibitor</keyword>
<dbReference type="AlphaFoldDB" id="A0A833W1F7"/>
<dbReference type="InterPro" id="IPR050653">
    <property type="entry name" value="Prot_Inhib_GrowthFact_Antg"/>
</dbReference>
<keyword evidence="3" id="KW-1015">Disulfide bond</keyword>
<evidence type="ECO:0000313" key="8">
    <source>
        <dbReference type="Proteomes" id="UP000602510"/>
    </source>
</evidence>
<dbReference type="GO" id="GO:0005576">
    <property type="term" value="C:extracellular region"/>
    <property type="evidence" value="ECO:0007669"/>
    <property type="project" value="TreeGrafter"/>
</dbReference>
<dbReference type="Pfam" id="PF00050">
    <property type="entry name" value="Kazal_1"/>
    <property type="match status" value="1"/>
</dbReference>
<keyword evidence="2" id="KW-0722">Serine protease inhibitor</keyword>
<dbReference type="PANTHER" id="PTHR10913:SF45">
    <property type="entry name" value="FOLLISTATIN, ISOFORM A-RELATED"/>
    <property type="match status" value="1"/>
</dbReference>
<dbReference type="SMART" id="SM00280">
    <property type="entry name" value="KAZAL"/>
    <property type="match status" value="1"/>
</dbReference>
<keyword evidence="4" id="KW-0732">Signal</keyword>
<dbReference type="Gene3D" id="3.30.60.30">
    <property type="match status" value="1"/>
</dbReference>
<evidence type="ECO:0000259" key="5">
    <source>
        <dbReference type="PROSITE" id="PS51465"/>
    </source>
</evidence>
<gene>
    <name evidence="6" type="ORF">GN244_ATG09530</name>
    <name evidence="7" type="ORF">GN958_ATG20097</name>
</gene>
<dbReference type="Proteomes" id="UP000704712">
    <property type="component" value="Unassembled WGS sequence"/>
</dbReference>
<dbReference type="InterPro" id="IPR002350">
    <property type="entry name" value="Kazal_dom"/>
</dbReference>
<dbReference type="InterPro" id="IPR036058">
    <property type="entry name" value="Kazal_dom_sf"/>
</dbReference>
<reference evidence="6" key="1">
    <citation type="submission" date="2020-04" db="EMBL/GenBank/DDBJ databases">
        <title>Hybrid Assembly of Korean Phytophthora infestans isolates.</title>
        <authorList>
            <person name="Prokchorchik M."/>
            <person name="Lee Y."/>
            <person name="Seo J."/>
            <person name="Cho J.-H."/>
            <person name="Park Y.-E."/>
            <person name="Jang D.-C."/>
            <person name="Im J.-S."/>
            <person name="Choi J.-G."/>
            <person name="Park H.-J."/>
            <person name="Lee G.-B."/>
            <person name="Lee Y.-G."/>
            <person name="Hong S.-Y."/>
            <person name="Cho K."/>
            <person name="Sohn K.H."/>
        </authorList>
    </citation>
    <scope>NUCLEOTIDE SEQUENCE</scope>
    <source>
        <strain evidence="6">KR_1_A1</strain>
        <strain evidence="7">KR_2_A2</strain>
    </source>
</reference>
<keyword evidence="8" id="KW-1185">Reference proteome</keyword>
<feature type="chain" id="PRO_5032677592" evidence="4">
    <location>
        <begin position="20"/>
        <end position="140"/>
    </location>
</feature>
<protein>
    <submittedName>
        <fullName evidence="6">Kazal-type serine protease inhibitor domain</fullName>
    </submittedName>
</protein>
<dbReference type="PROSITE" id="PS51465">
    <property type="entry name" value="KAZAL_2"/>
    <property type="match status" value="1"/>
</dbReference>
<dbReference type="EMBL" id="JAACNO010002811">
    <property type="protein sequence ID" value="KAF4130643.1"/>
    <property type="molecule type" value="Genomic_DNA"/>
</dbReference>
<sequence>MKLTAEFVVVALAVAIASAELDLKPANYLDPASIRGPSLGQFVPVDEQTAKEMDAVVKGNGNSHTVENPHSQPTQDPAFLEVPGLPRRNNTIPNCSQVCPDVYEPVCGTDSVTYSNSCELGIASCKSPEKNIAKKINGRC</sequence>
<evidence type="ECO:0000313" key="6">
    <source>
        <dbReference type="EMBL" id="KAF4038359.1"/>
    </source>
</evidence>
<evidence type="ECO:0000313" key="7">
    <source>
        <dbReference type="EMBL" id="KAF4130643.1"/>
    </source>
</evidence>
<dbReference type="Proteomes" id="UP000602510">
    <property type="component" value="Unassembled WGS sequence"/>
</dbReference>
<proteinExistence type="predicted"/>